<dbReference type="Proteomes" id="UP000002020">
    <property type="component" value="Chromosome"/>
</dbReference>
<proteinExistence type="predicted"/>
<dbReference type="Gene3D" id="1.20.58.760">
    <property type="entry name" value="Peptidase M41"/>
    <property type="match status" value="1"/>
</dbReference>
<accession>B3R060</accession>
<evidence type="ECO:0000313" key="2">
    <source>
        <dbReference type="Proteomes" id="UP000002020"/>
    </source>
</evidence>
<dbReference type="InterPro" id="IPR037219">
    <property type="entry name" value="Peptidase_M41-like"/>
</dbReference>
<keyword evidence="2" id="KW-1185">Reference proteome</keyword>
<dbReference type="GO" id="GO:0004176">
    <property type="term" value="F:ATP-dependent peptidase activity"/>
    <property type="evidence" value="ECO:0007669"/>
    <property type="project" value="InterPro"/>
</dbReference>
<dbReference type="SUPFAM" id="SSF140990">
    <property type="entry name" value="FtsH protease domain-like"/>
    <property type="match status" value="1"/>
</dbReference>
<dbReference type="GO" id="GO:0004222">
    <property type="term" value="F:metalloendopeptidase activity"/>
    <property type="evidence" value="ECO:0007669"/>
    <property type="project" value="InterPro"/>
</dbReference>
<evidence type="ECO:0008006" key="3">
    <source>
        <dbReference type="Google" id="ProtNLM"/>
    </source>
</evidence>
<dbReference type="HOGENOM" id="CLU_1259288_0_0_14"/>
<dbReference type="KEGG" id="pml:ATP_00037"/>
<reference evidence="1 2" key="1">
    <citation type="journal article" date="2008" name="BMC Genomics">
        <title>The linear chromosome of the plant-pathogenic mycoplasma 'Candidatus Phytoplasma mali'.</title>
        <authorList>
            <person name="Kube M."/>
            <person name="Schneider B."/>
            <person name="Kuhl H."/>
            <person name="Dandekar T."/>
            <person name="Heitmann K."/>
            <person name="Migdoll A.M."/>
            <person name="Reinhardt R."/>
            <person name="Seemueller E."/>
        </authorList>
    </citation>
    <scope>NUCLEOTIDE SEQUENCE [LARGE SCALE GENOMIC DNA]</scope>
    <source>
        <strain evidence="1 2">AT</strain>
    </source>
</reference>
<dbReference type="STRING" id="37692.ATP_00037"/>
<dbReference type="GO" id="GO:0005524">
    <property type="term" value="F:ATP binding"/>
    <property type="evidence" value="ECO:0007669"/>
    <property type="project" value="InterPro"/>
</dbReference>
<evidence type="ECO:0000313" key="1">
    <source>
        <dbReference type="EMBL" id="CAP18224.1"/>
    </source>
</evidence>
<dbReference type="eggNOG" id="COG0465">
    <property type="taxonomic scope" value="Bacteria"/>
</dbReference>
<organism evidence="2">
    <name type="scientific">Phytoplasma mali (strain AT)</name>
    <dbReference type="NCBI Taxonomy" id="482235"/>
    <lineage>
        <taxon>Bacteria</taxon>
        <taxon>Bacillati</taxon>
        <taxon>Mycoplasmatota</taxon>
        <taxon>Mollicutes</taxon>
        <taxon>Acholeplasmatales</taxon>
        <taxon>Acholeplasmataceae</taxon>
        <taxon>Candidatus Phytoplasma</taxon>
        <taxon>16SrX (Apple proliferation group)</taxon>
    </lineage>
</organism>
<protein>
    <recommendedName>
        <fullName evidence="3">Peptidase M41 domain-containing protein</fullName>
    </recommendedName>
</protein>
<dbReference type="GO" id="GO:0006508">
    <property type="term" value="P:proteolysis"/>
    <property type="evidence" value="ECO:0007669"/>
    <property type="project" value="InterPro"/>
</dbReference>
<dbReference type="EMBL" id="CU469464">
    <property type="protein sequence ID" value="CAP18224.1"/>
    <property type="molecule type" value="Genomic_DNA"/>
</dbReference>
<gene>
    <name evidence="1" type="ordered locus">ATP_00037</name>
</gene>
<sequence>MILLLEILFLILIYLTNKTDIDNFFDEVYQNVFPQKPPYEIISDQEPQKNLIDYKKYHAEEYYTAYHEAGHSLISLCLSSKSNNACQFIKADILPEKNTLGKTYTSYFSKNPMLQVFVALGGAAAELILKDDHKIPFYKVGEGCGSDLISIKKKLLKYQYSEFQMNQFIHANIKKVKFILNQNKKYLEYIADLLLSRKKITHQDVKHIIPYLKKQFILK</sequence>
<name>B3R060_PHYMT</name>
<dbReference type="AlphaFoldDB" id="B3R060"/>